<dbReference type="GO" id="GO:0016757">
    <property type="term" value="F:glycosyltransferase activity"/>
    <property type="evidence" value="ECO:0007669"/>
    <property type="project" value="InterPro"/>
</dbReference>
<accession>A0A1F5FY54</accession>
<organism evidence="4 5">
    <name type="scientific">Candidatus Collierbacteria bacterium RIFOXYD1_FULL_46_26</name>
    <dbReference type="NCBI Taxonomy" id="1817732"/>
    <lineage>
        <taxon>Bacteria</taxon>
        <taxon>Candidatus Collieribacteriota</taxon>
    </lineage>
</organism>
<dbReference type="Proteomes" id="UP000177921">
    <property type="component" value="Unassembled WGS sequence"/>
</dbReference>
<dbReference type="GO" id="GO:0009103">
    <property type="term" value="P:lipopolysaccharide biosynthetic process"/>
    <property type="evidence" value="ECO:0007669"/>
    <property type="project" value="TreeGrafter"/>
</dbReference>
<reference evidence="4 5" key="1">
    <citation type="journal article" date="2016" name="Nat. Commun.">
        <title>Thousands of microbial genomes shed light on interconnected biogeochemical processes in an aquifer system.</title>
        <authorList>
            <person name="Anantharaman K."/>
            <person name="Brown C.T."/>
            <person name="Hug L.A."/>
            <person name="Sharon I."/>
            <person name="Castelle C.J."/>
            <person name="Probst A.J."/>
            <person name="Thomas B.C."/>
            <person name="Singh A."/>
            <person name="Wilkins M.J."/>
            <person name="Karaoz U."/>
            <person name="Brodie E.L."/>
            <person name="Williams K.H."/>
            <person name="Hubbard S.S."/>
            <person name="Banfield J.F."/>
        </authorList>
    </citation>
    <scope>NUCLEOTIDE SEQUENCE [LARGE SCALE GENOMIC DNA]</scope>
</reference>
<feature type="domain" description="Glycosyl transferase family 1" evidence="2">
    <location>
        <begin position="105"/>
        <end position="247"/>
    </location>
</feature>
<dbReference type="Pfam" id="PF00534">
    <property type="entry name" value="Glycos_transf_1"/>
    <property type="match status" value="1"/>
</dbReference>
<keyword evidence="1" id="KW-0808">Transferase</keyword>
<evidence type="ECO:0000259" key="3">
    <source>
        <dbReference type="Pfam" id="PF13439"/>
    </source>
</evidence>
<name>A0A1F5FY54_9BACT</name>
<evidence type="ECO:0000313" key="5">
    <source>
        <dbReference type="Proteomes" id="UP000177921"/>
    </source>
</evidence>
<sequence length="268" mass="29609">MIHTSDWSEPFSHFPKVTTVHDLVFKRYPSTVDPLIRSTQTNRLANLVKGTTHLVADSQSTKDDLMKIYGIPASRITVIYPGIEPQFKPADQTAIARVQAKYHLPKEYYLTVGTEEPRKNLSRLIEAIKTLPIPLVATGNYGWGQAVPQDKLIKTGFVAELDLPALYSGARAFVYPSLYEGFGFPVLEAMACGTPVVTSNISSLPEVGGTAAVLVEPQSVEAIRTGIKTAEEGHIELIQAGIKQARKFTWEKTAQAMMEVYEKISHQH</sequence>
<evidence type="ECO:0008006" key="6">
    <source>
        <dbReference type="Google" id="ProtNLM"/>
    </source>
</evidence>
<dbReference type="InterPro" id="IPR001296">
    <property type="entry name" value="Glyco_trans_1"/>
</dbReference>
<feature type="domain" description="Glycosyltransferase subfamily 4-like N-terminal" evidence="3">
    <location>
        <begin position="3"/>
        <end position="86"/>
    </location>
</feature>
<dbReference type="SUPFAM" id="SSF53756">
    <property type="entry name" value="UDP-Glycosyltransferase/glycogen phosphorylase"/>
    <property type="match status" value="1"/>
</dbReference>
<dbReference type="PANTHER" id="PTHR46401">
    <property type="entry name" value="GLYCOSYLTRANSFERASE WBBK-RELATED"/>
    <property type="match status" value="1"/>
</dbReference>
<dbReference type="PANTHER" id="PTHR46401:SF2">
    <property type="entry name" value="GLYCOSYLTRANSFERASE WBBK-RELATED"/>
    <property type="match status" value="1"/>
</dbReference>
<dbReference type="Pfam" id="PF13439">
    <property type="entry name" value="Glyco_transf_4"/>
    <property type="match status" value="1"/>
</dbReference>
<dbReference type="InterPro" id="IPR028098">
    <property type="entry name" value="Glyco_trans_4-like_N"/>
</dbReference>
<gene>
    <name evidence="4" type="ORF">A2618_00355</name>
</gene>
<evidence type="ECO:0000256" key="1">
    <source>
        <dbReference type="ARBA" id="ARBA00022679"/>
    </source>
</evidence>
<evidence type="ECO:0000313" key="4">
    <source>
        <dbReference type="EMBL" id="OGD84530.1"/>
    </source>
</evidence>
<dbReference type="EMBL" id="MFAR01000034">
    <property type="protein sequence ID" value="OGD84530.1"/>
    <property type="molecule type" value="Genomic_DNA"/>
</dbReference>
<dbReference type="AlphaFoldDB" id="A0A1F5FY54"/>
<proteinExistence type="predicted"/>
<comment type="caution">
    <text evidence="4">The sequence shown here is derived from an EMBL/GenBank/DDBJ whole genome shotgun (WGS) entry which is preliminary data.</text>
</comment>
<dbReference type="Gene3D" id="3.40.50.2000">
    <property type="entry name" value="Glycogen Phosphorylase B"/>
    <property type="match status" value="2"/>
</dbReference>
<evidence type="ECO:0000259" key="2">
    <source>
        <dbReference type="Pfam" id="PF00534"/>
    </source>
</evidence>
<dbReference type="CDD" id="cd03809">
    <property type="entry name" value="GT4_MtfB-like"/>
    <property type="match status" value="1"/>
</dbReference>
<protein>
    <recommendedName>
        <fullName evidence="6">Glycosyl transferase family 1 domain-containing protein</fullName>
    </recommendedName>
</protein>